<feature type="region of interest" description="Disordered" evidence="1">
    <location>
        <begin position="72"/>
        <end position="98"/>
    </location>
</feature>
<evidence type="ECO:0008006" key="4">
    <source>
        <dbReference type="Google" id="ProtNLM"/>
    </source>
</evidence>
<proteinExistence type="predicted"/>
<accession>A0AAP0FZD6</accession>
<dbReference type="EMBL" id="JBBWWQ010000015">
    <property type="protein sequence ID" value="KAK8928286.1"/>
    <property type="molecule type" value="Genomic_DNA"/>
</dbReference>
<dbReference type="SUPFAM" id="SSF56112">
    <property type="entry name" value="Protein kinase-like (PK-like)"/>
    <property type="match status" value="1"/>
</dbReference>
<evidence type="ECO:0000313" key="3">
    <source>
        <dbReference type="Proteomes" id="UP001418222"/>
    </source>
</evidence>
<gene>
    <name evidence="2" type="ORF">KSP39_PZI017461</name>
</gene>
<evidence type="ECO:0000313" key="2">
    <source>
        <dbReference type="EMBL" id="KAK8928286.1"/>
    </source>
</evidence>
<keyword evidence="3" id="KW-1185">Reference proteome</keyword>
<comment type="caution">
    <text evidence="2">The sequence shown here is derived from an EMBL/GenBank/DDBJ whole genome shotgun (WGS) entry which is preliminary data.</text>
</comment>
<dbReference type="AlphaFoldDB" id="A0AAP0FZD6"/>
<reference evidence="2 3" key="1">
    <citation type="journal article" date="2022" name="Nat. Plants">
        <title>Genomes of leafy and leafless Platanthera orchids illuminate the evolution of mycoheterotrophy.</title>
        <authorList>
            <person name="Li M.H."/>
            <person name="Liu K.W."/>
            <person name="Li Z."/>
            <person name="Lu H.C."/>
            <person name="Ye Q.L."/>
            <person name="Zhang D."/>
            <person name="Wang J.Y."/>
            <person name="Li Y.F."/>
            <person name="Zhong Z.M."/>
            <person name="Liu X."/>
            <person name="Yu X."/>
            <person name="Liu D.K."/>
            <person name="Tu X.D."/>
            <person name="Liu B."/>
            <person name="Hao Y."/>
            <person name="Liao X.Y."/>
            <person name="Jiang Y.T."/>
            <person name="Sun W.H."/>
            <person name="Chen J."/>
            <person name="Chen Y.Q."/>
            <person name="Ai Y."/>
            <person name="Zhai J.W."/>
            <person name="Wu S.S."/>
            <person name="Zhou Z."/>
            <person name="Hsiao Y.Y."/>
            <person name="Wu W.L."/>
            <person name="Chen Y.Y."/>
            <person name="Lin Y.F."/>
            <person name="Hsu J.L."/>
            <person name="Li C.Y."/>
            <person name="Wang Z.W."/>
            <person name="Zhao X."/>
            <person name="Zhong W.Y."/>
            <person name="Ma X.K."/>
            <person name="Ma L."/>
            <person name="Huang J."/>
            <person name="Chen G.Z."/>
            <person name="Huang M.Z."/>
            <person name="Huang L."/>
            <person name="Peng D.H."/>
            <person name="Luo Y.B."/>
            <person name="Zou S.Q."/>
            <person name="Chen S.P."/>
            <person name="Lan S."/>
            <person name="Tsai W.C."/>
            <person name="Van de Peer Y."/>
            <person name="Liu Z.J."/>
        </authorList>
    </citation>
    <scope>NUCLEOTIDE SEQUENCE [LARGE SCALE GENOMIC DNA]</scope>
    <source>
        <strain evidence="2">Lor287</strain>
    </source>
</reference>
<dbReference type="Proteomes" id="UP001418222">
    <property type="component" value="Unassembled WGS sequence"/>
</dbReference>
<evidence type="ECO:0000256" key="1">
    <source>
        <dbReference type="SAM" id="MobiDB-lite"/>
    </source>
</evidence>
<protein>
    <recommendedName>
        <fullName evidence="4">Serine-threonine/tyrosine-protein kinase catalytic domain-containing protein</fullName>
    </recommendedName>
</protein>
<organism evidence="2 3">
    <name type="scientific">Platanthera zijinensis</name>
    <dbReference type="NCBI Taxonomy" id="2320716"/>
    <lineage>
        <taxon>Eukaryota</taxon>
        <taxon>Viridiplantae</taxon>
        <taxon>Streptophyta</taxon>
        <taxon>Embryophyta</taxon>
        <taxon>Tracheophyta</taxon>
        <taxon>Spermatophyta</taxon>
        <taxon>Magnoliopsida</taxon>
        <taxon>Liliopsida</taxon>
        <taxon>Asparagales</taxon>
        <taxon>Orchidaceae</taxon>
        <taxon>Orchidoideae</taxon>
        <taxon>Orchideae</taxon>
        <taxon>Orchidinae</taxon>
        <taxon>Platanthera</taxon>
    </lineage>
</organism>
<name>A0AAP0FZD6_9ASPA</name>
<dbReference type="InterPro" id="IPR011009">
    <property type="entry name" value="Kinase-like_dom_sf"/>
</dbReference>
<feature type="compositionally biased region" description="Basic and acidic residues" evidence="1">
    <location>
        <begin position="73"/>
        <end position="85"/>
    </location>
</feature>
<sequence>MLWELLHNKLPFEGMSNLQASYAAFKNVWRSAENLPEDMAAILTSCWEVNLIARPSTYFWARECLSAAGVTRNELDGGHPPRDGKGGTPNGSSESQERGCFPCFNYCC</sequence>
<dbReference type="Gene3D" id="1.10.510.10">
    <property type="entry name" value="Transferase(Phosphotransferase) domain 1"/>
    <property type="match status" value="1"/>
</dbReference>